<name>A0AAD5VM91_9AGAR</name>
<evidence type="ECO:0000313" key="3">
    <source>
        <dbReference type="Proteomes" id="UP001213000"/>
    </source>
</evidence>
<evidence type="ECO:0000313" key="2">
    <source>
        <dbReference type="EMBL" id="KAJ3564138.1"/>
    </source>
</evidence>
<sequence>MASAESRLSTSDQPGLDRARLEVRELYLSVVARTLELLLASLHDMHEKHDWTREAREVVYQSQRFGLKASSSNVLVCVRSSSPAAHTPCVYSLHIPRRSAFISPISVLLFDLNTRISQPNPPISRHDEPNSVNLDKCD</sequence>
<feature type="compositionally biased region" description="Basic and acidic residues" evidence="1">
    <location>
        <begin position="124"/>
        <end position="138"/>
    </location>
</feature>
<reference evidence="2" key="1">
    <citation type="submission" date="2022-07" db="EMBL/GenBank/DDBJ databases">
        <title>Genome Sequence of Leucocoprinus birnbaumii.</title>
        <authorList>
            <person name="Buettner E."/>
        </authorList>
    </citation>
    <scope>NUCLEOTIDE SEQUENCE</scope>
    <source>
        <strain evidence="2">VT141</strain>
    </source>
</reference>
<accession>A0AAD5VM91</accession>
<comment type="caution">
    <text evidence="2">The sequence shown here is derived from an EMBL/GenBank/DDBJ whole genome shotgun (WGS) entry which is preliminary data.</text>
</comment>
<evidence type="ECO:0000256" key="1">
    <source>
        <dbReference type="SAM" id="MobiDB-lite"/>
    </source>
</evidence>
<gene>
    <name evidence="2" type="ORF">NP233_g8490</name>
</gene>
<dbReference type="EMBL" id="JANIEX010000690">
    <property type="protein sequence ID" value="KAJ3564138.1"/>
    <property type="molecule type" value="Genomic_DNA"/>
</dbReference>
<protein>
    <submittedName>
        <fullName evidence="2">Uncharacterized protein</fullName>
    </submittedName>
</protein>
<keyword evidence="3" id="KW-1185">Reference proteome</keyword>
<dbReference type="Proteomes" id="UP001213000">
    <property type="component" value="Unassembled WGS sequence"/>
</dbReference>
<organism evidence="2 3">
    <name type="scientific">Leucocoprinus birnbaumii</name>
    <dbReference type="NCBI Taxonomy" id="56174"/>
    <lineage>
        <taxon>Eukaryota</taxon>
        <taxon>Fungi</taxon>
        <taxon>Dikarya</taxon>
        <taxon>Basidiomycota</taxon>
        <taxon>Agaricomycotina</taxon>
        <taxon>Agaricomycetes</taxon>
        <taxon>Agaricomycetidae</taxon>
        <taxon>Agaricales</taxon>
        <taxon>Agaricineae</taxon>
        <taxon>Agaricaceae</taxon>
        <taxon>Leucocoprinus</taxon>
    </lineage>
</organism>
<feature type="region of interest" description="Disordered" evidence="1">
    <location>
        <begin position="119"/>
        <end position="138"/>
    </location>
</feature>
<dbReference type="AlphaFoldDB" id="A0AAD5VM91"/>
<proteinExistence type="predicted"/>